<protein>
    <submittedName>
        <fullName evidence="1">Uncharacterized protein</fullName>
    </submittedName>
</protein>
<dbReference type="OrthoDB" id="5422061at2759"/>
<dbReference type="Proteomes" id="UP000276215">
    <property type="component" value="Unassembled WGS sequence"/>
</dbReference>
<gene>
    <name evidence="1" type="ORF">L873DRAFT_1856594</name>
</gene>
<keyword evidence="2" id="KW-1185">Reference proteome</keyword>
<evidence type="ECO:0000313" key="2">
    <source>
        <dbReference type="Proteomes" id="UP000276215"/>
    </source>
</evidence>
<dbReference type="EMBL" id="ML120361">
    <property type="protein sequence ID" value="RPB03805.1"/>
    <property type="molecule type" value="Genomic_DNA"/>
</dbReference>
<accession>A0A3N4KCZ0</accession>
<proteinExistence type="predicted"/>
<name>A0A3N4KCZ0_9PEZI</name>
<organism evidence="1 2">
    <name type="scientific">Choiromyces venosus 120613-1</name>
    <dbReference type="NCBI Taxonomy" id="1336337"/>
    <lineage>
        <taxon>Eukaryota</taxon>
        <taxon>Fungi</taxon>
        <taxon>Dikarya</taxon>
        <taxon>Ascomycota</taxon>
        <taxon>Pezizomycotina</taxon>
        <taxon>Pezizomycetes</taxon>
        <taxon>Pezizales</taxon>
        <taxon>Tuberaceae</taxon>
        <taxon>Choiromyces</taxon>
    </lineage>
</organism>
<sequence length="109" mass="12241">MLVQPLNLSITKPFKSMLCDILEELLDQYEDTHHQSLQEIQKSNTSAIAKCWVLVTQVVGQVWDQFCLKHQELIVETFHKLGLTLTIDGSSDGELSVKGIDLSLLETGD</sequence>
<evidence type="ECO:0000313" key="1">
    <source>
        <dbReference type="EMBL" id="RPB03805.1"/>
    </source>
</evidence>
<dbReference type="AlphaFoldDB" id="A0A3N4KCZ0"/>
<reference evidence="1 2" key="1">
    <citation type="journal article" date="2018" name="Nat. Ecol. Evol.">
        <title>Pezizomycetes genomes reveal the molecular basis of ectomycorrhizal truffle lifestyle.</title>
        <authorList>
            <person name="Murat C."/>
            <person name="Payen T."/>
            <person name="Noel B."/>
            <person name="Kuo A."/>
            <person name="Morin E."/>
            <person name="Chen J."/>
            <person name="Kohler A."/>
            <person name="Krizsan K."/>
            <person name="Balestrini R."/>
            <person name="Da Silva C."/>
            <person name="Montanini B."/>
            <person name="Hainaut M."/>
            <person name="Levati E."/>
            <person name="Barry K.W."/>
            <person name="Belfiori B."/>
            <person name="Cichocki N."/>
            <person name="Clum A."/>
            <person name="Dockter R.B."/>
            <person name="Fauchery L."/>
            <person name="Guy J."/>
            <person name="Iotti M."/>
            <person name="Le Tacon F."/>
            <person name="Lindquist E.A."/>
            <person name="Lipzen A."/>
            <person name="Malagnac F."/>
            <person name="Mello A."/>
            <person name="Molinier V."/>
            <person name="Miyauchi S."/>
            <person name="Poulain J."/>
            <person name="Riccioni C."/>
            <person name="Rubini A."/>
            <person name="Sitrit Y."/>
            <person name="Splivallo R."/>
            <person name="Traeger S."/>
            <person name="Wang M."/>
            <person name="Zifcakova L."/>
            <person name="Wipf D."/>
            <person name="Zambonelli A."/>
            <person name="Paolocci F."/>
            <person name="Nowrousian M."/>
            <person name="Ottonello S."/>
            <person name="Baldrian P."/>
            <person name="Spatafora J.W."/>
            <person name="Henrissat B."/>
            <person name="Nagy L.G."/>
            <person name="Aury J.M."/>
            <person name="Wincker P."/>
            <person name="Grigoriev I.V."/>
            <person name="Bonfante P."/>
            <person name="Martin F.M."/>
        </authorList>
    </citation>
    <scope>NUCLEOTIDE SEQUENCE [LARGE SCALE GENOMIC DNA]</scope>
    <source>
        <strain evidence="1 2">120613-1</strain>
    </source>
</reference>